<feature type="transmembrane region" description="Helical" evidence="1">
    <location>
        <begin position="216"/>
        <end position="237"/>
    </location>
</feature>
<keyword evidence="1" id="KW-0472">Membrane</keyword>
<dbReference type="AlphaFoldDB" id="A0A1I7T627"/>
<name>A0A1I7T627_9PELO</name>
<evidence type="ECO:0000259" key="2">
    <source>
        <dbReference type="Pfam" id="PF01030"/>
    </source>
</evidence>
<dbReference type="Proteomes" id="UP000095282">
    <property type="component" value="Unplaced"/>
</dbReference>
<organism evidence="3 4">
    <name type="scientific">Caenorhabditis tropicalis</name>
    <dbReference type="NCBI Taxonomy" id="1561998"/>
    <lineage>
        <taxon>Eukaryota</taxon>
        <taxon>Metazoa</taxon>
        <taxon>Ecdysozoa</taxon>
        <taxon>Nematoda</taxon>
        <taxon>Chromadorea</taxon>
        <taxon>Rhabditida</taxon>
        <taxon>Rhabditina</taxon>
        <taxon>Rhabditomorpha</taxon>
        <taxon>Rhabditoidea</taxon>
        <taxon>Rhabditidae</taxon>
        <taxon>Peloderinae</taxon>
        <taxon>Caenorhabditis</taxon>
    </lineage>
</organism>
<evidence type="ECO:0000256" key="1">
    <source>
        <dbReference type="SAM" id="Phobius"/>
    </source>
</evidence>
<dbReference type="eggNOG" id="ENOG502THS8">
    <property type="taxonomic scope" value="Eukaryota"/>
</dbReference>
<keyword evidence="3" id="KW-1185">Reference proteome</keyword>
<protein>
    <submittedName>
        <fullName evidence="4">Recep_L_domain domain-containing protein</fullName>
    </submittedName>
</protein>
<dbReference type="Pfam" id="PF01030">
    <property type="entry name" value="Recep_L_domain"/>
    <property type="match status" value="1"/>
</dbReference>
<keyword evidence="1" id="KW-1133">Transmembrane helix</keyword>
<reference evidence="4" key="1">
    <citation type="submission" date="2016-11" db="UniProtKB">
        <authorList>
            <consortium name="WormBaseParasite"/>
        </authorList>
    </citation>
    <scope>IDENTIFICATION</scope>
</reference>
<evidence type="ECO:0000313" key="3">
    <source>
        <dbReference type="Proteomes" id="UP000095282"/>
    </source>
</evidence>
<accession>A0A1I7T627</accession>
<evidence type="ECO:0000313" key="4">
    <source>
        <dbReference type="WBParaSite" id="Csp11.Scaffold518.g2756.t1"/>
    </source>
</evidence>
<keyword evidence="1" id="KW-0812">Transmembrane</keyword>
<feature type="domain" description="Receptor L-domain" evidence="2">
    <location>
        <begin position="80"/>
        <end position="176"/>
    </location>
</feature>
<proteinExistence type="predicted"/>
<dbReference type="WBParaSite" id="Csp11.Scaffold518.g2756.t1">
    <property type="protein sequence ID" value="Csp11.Scaffold518.g2756.t1"/>
    <property type="gene ID" value="Csp11.Scaffold518.g2756"/>
</dbReference>
<sequence length="243" mass="27859">MNFHTCSPFFQSFPIHFINFNGEKLLLFKRYSMLGKLFPILFLAPLCFGKPFRVCKGDQLSATDVSEVDELYALVNQTRCTHVIGDIVINNLTDVTLPVEIYERIRKVFGSIIVMNNTRINSPIHFESLQIINATLLPAITVIHNNDVFVSVGRLFKKAMSNYRNRFKYAVLLNKNFILDTEQYNFWYLAGYPKAKFLTDSSFRVSVCDENLFKPVAGILGFLFVALIVAFSTVAFYDRKGIF</sequence>
<dbReference type="SUPFAM" id="SSF52058">
    <property type="entry name" value="L domain-like"/>
    <property type="match status" value="1"/>
</dbReference>
<dbReference type="InterPro" id="IPR000494">
    <property type="entry name" value="Rcpt_L-dom"/>
</dbReference>
<dbReference type="Gene3D" id="3.80.20.20">
    <property type="entry name" value="Receptor L-domain"/>
    <property type="match status" value="1"/>
</dbReference>
<dbReference type="InterPro" id="IPR036941">
    <property type="entry name" value="Rcpt_L-dom_sf"/>
</dbReference>